<feature type="domain" description="Response regulatory" evidence="4">
    <location>
        <begin position="2"/>
        <end position="120"/>
    </location>
</feature>
<dbReference type="Pfam" id="PF00072">
    <property type="entry name" value="Response_reg"/>
    <property type="match status" value="1"/>
</dbReference>
<dbReference type="InterPro" id="IPR011006">
    <property type="entry name" value="CheY-like_superfamily"/>
</dbReference>
<protein>
    <recommendedName>
        <fullName evidence="1">Stage 0 sporulation protein A homolog</fullName>
    </recommendedName>
</protein>
<evidence type="ECO:0000259" key="5">
    <source>
        <dbReference type="PROSITE" id="PS50930"/>
    </source>
</evidence>
<evidence type="ECO:0000259" key="4">
    <source>
        <dbReference type="PROSITE" id="PS50110"/>
    </source>
</evidence>
<sequence length="234" mass="27070">MKIAICDDNKFDRALLSEYILQYAENTMSIVELVEFDCGEELLSAFTKEQFKILFLDIYMTGINGVAVAEKIRETDEECKIIFTTSSLEHKSDGFEVAATHYLVKPITYEQVGKALNRCKKVLNSNARCIELTVNKEIIKIRLKDIYCIEAIRNGAVITTRLETLRVHYSMTSMEELLTDNRFLRCHRGFIINMDHISLMKDDVFIMKNGFTIPIRQSGRKAIRQAFMDYKSHQ</sequence>
<evidence type="ECO:0000313" key="7">
    <source>
        <dbReference type="Proteomes" id="UP000014155"/>
    </source>
</evidence>
<dbReference type="AlphaFoldDB" id="S0FK47"/>
<dbReference type="SUPFAM" id="SSF52172">
    <property type="entry name" value="CheY-like"/>
    <property type="match status" value="1"/>
</dbReference>
<accession>S0FK47</accession>
<feature type="modified residue" description="4-aspartylphosphate" evidence="3">
    <location>
        <position position="57"/>
    </location>
</feature>
<dbReference type="Gene3D" id="3.40.50.2300">
    <property type="match status" value="1"/>
</dbReference>
<evidence type="ECO:0000256" key="3">
    <source>
        <dbReference type="PROSITE-ProRule" id="PRU00169"/>
    </source>
</evidence>
<proteinExistence type="predicted"/>
<dbReference type="PANTHER" id="PTHR37299:SF1">
    <property type="entry name" value="STAGE 0 SPORULATION PROTEIN A HOMOLOG"/>
    <property type="match status" value="1"/>
</dbReference>
<dbReference type="InterPro" id="IPR046947">
    <property type="entry name" value="LytR-like"/>
</dbReference>
<feature type="domain" description="HTH LytTR-type" evidence="5">
    <location>
        <begin position="130"/>
        <end position="229"/>
    </location>
</feature>
<dbReference type="Proteomes" id="UP000014155">
    <property type="component" value="Unassembled WGS sequence"/>
</dbReference>
<dbReference type="InterPro" id="IPR001789">
    <property type="entry name" value="Sig_transdc_resp-reg_receiver"/>
</dbReference>
<dbReference type="PROSITE" id="PS50930">
    <property type="entry name" value="HTH_LYTTR"/>
    <property type="match status" value="1"/>
</dbReference>
<dbReference type="Pfam" id="PF04397">
    <property type="entry name" value="LytTR"/>
    <property type="match status" value="1"/>
</dbReference>
<evidence type="ECO:0000313" key="6">
    <source>
        <dbReference type="EMBL" id="EMS70691.1"/>
    </source>
</evidence>
<dbReference type="GO" id="GO:0000156">
    <property type="term" value="F:phosphorelay response regulator activity"/>
    <property type="evidence" value="ECO:0007669"/>
    <property type="project" value="InterPro"/>
</dbReference>
<keyword evidence="3" id="KW-0597">Phosphoprotein</keyword>
<evidence type="ECO:0000256" key="1">
    <source>
        <dbReference type="ARBA" id="ARBA00018672"/>
    </source>
</evidence>
<dbReference type="PROSITE" id="PS50110">
    <property type="entry name" value="RESPONSE_REGULATORY"/>
    <property type="match status" value="1"/>
</dbReference>
<dbReference type="PANTHER" id="PTHR37299">
    <property type="entry name" value="TRANSCRIPTIONAL REGULATOR-RELATED"/>
    <property type="match status" value="1"/>
</dbReference>
<dbReference type="Gene3D" id="2.40.50.1020">
    <property type="entry name" value="LytTr DNA-binding domain"/>
    <property type="match status" value="1"/>
</dbReference>
<dbReference type="SMART" id="SM00448">
    <property type="entry name" value="REC"/>
    <property type="match status" value="1"/>
</dbReference>
<gene>
    <name evidence="6" type="ORF">CTER_3592</name>
</gene>
<dbReference type="PATRIC" id="fig|1195236.3.peg.3820"/>
<dbReference type="GO" id="GO:0003677">
    <property type="term" value="F:DNA binding"/>
    <property type="evidence" value="ECO:0007669"/>
    <property type="project" value="InterPro"/>
</dbReference>
<dbReference type="SMART" id="SM00850">
    <property type="entry name" value="LytTR"/>
    <property type="match status" value="1"/>
</dbReference>
<organism evidence="6 7">
    <name type="scientific">Ruminiclostridium cellobioparum subsp. termitidis CT1112</name>
    <dbReference type="NCBI Taxonomy" id="1195236"/>
    <lineage>
        <taxon>Bacteria</taxon>
        <taxon>Bacillati</taxon>
        <taxon>Bacillota</taxon>
        <taxon>Clostridia</taxon>
        <taxon>Eubacteriales</taxon>
        <taxon>Oscillospiraceae</taxon>
        <taxon>Ruminiclostridium</taxon>
    </lineage>
</organism>
<dbReference type="InterPro" id="IPR007492">
    <property type="entry name" value="LytTR_DNA-bd_dom"/>
</dbReference>
<evidence type="ECO:0000256" key="2">
    <source>
        <dbReference type="ARBA" id="ARBA00024867"/>
    </source>
</evidence>
<comment type="caution">
    <text evidence="6">The sequence shown here is derived from an EMBL/GenBank/DDBJ whole genome shotgun (WGS) entry which is preliminary data.</text>
</comment>
<dbReference type="STRING" id="1195236.CTER_3592"/>
<dbReference type="eggNOG" id="COG3279">
    <property type="taxonomic scope" value="Bacteria"/>
</dbReference>
<comment type="function">
    <text evidence="2">May play the central regulatory role in sporulation. It may be an element of the effector pathway responsible for the activation of sporulation genes in response to nutritional stress. Spo0A may act in concert with spo0H (a sigma factor) to control the expression of some genes that are critical to the sporulation process.</text>
</comment>
<name>S0FK47_RUMCE</name>
<reference evidence="6 7" key="1">
    <citation type="journal article" date="2013" name="Genome Announc.">
        <title>Draft Genome Sequence of the Cellulolytic, Mesophilic, Anaerobic Bacterium Clostridium termitidis Strain CT1112 (DSM 5398).</title>
        <authorList>
            <person name="Lal S."/>
            <person name="Ramachandran U."/>
            <person name="Zhang X."/>
            <person name="Munir R."/>
            <person name="Sparling R."/>
            <person name="Levin D.B."/>
        </authorList>
    </citation>
    <scope>NUCLEOTIDE SEQUENCE [LARGE SCALE GENOMIC DNA]</scope>
    <source>
        <strain evidence="6 7">CT1112</strain>
    </source>
</reference>
<dbReference type="EMBL" id="AORV01000049">
    <property type="protein sequence ID" value="EMS70691.1"/>
    <property type="molecule type" value="Genomic_DNA"/>
</dbReference>
<keyword evidence="7" id="KW-1185">Reference proteome</keyword>
<dbReference type="RefSeq" id="WP_004627963.1">
    <property type="nucleotide sequence ID" value="NZ_AORV01000049.1"/>
</dbReference>